<comment type="caution">
    <text evidence="1">The sequence shown here is derived from an EMBL/GenBank/DDBJ whole genome shotgun (WGS) entry which is preliminary data.</text>
</comment>
<protein>
    <submittedName>
        <fullName evidence="1">Uncharacterized protein</fullName>
    </submittedName>
</protein>
<evidence type="ECO:0000313" key="1">
    <source>
        <dbReference type="EMBL" id="EBA07877.1"/>
    </source>
</evidence>
<dbReference type="Proteomes" id="UP000005713">
    <property type="component" value="Unassembled WGS sequence"/>
</dbReference>
<name>A3K4H8_SAGS3</name>
<dbReference type="AlphaFoldDB" id="A3K4H8"/>
<gene>
    <name evidence="1" type="ORF">SSE37_01450</name>
</gene>
<keyword evidence="2" id="KW-1185">Reference proteome</keyword>
<accession>A3K4H8</accession>
<organism evidence="1 2">
    <name type="scientific">Sagittula stellata (strain ATCC 700073 / DSM 11524 / E-37)</name>
    <dbReference type="NCBI Taxonomy" id="388399"/>
    <lineage>
        <taxon>Bacteria</taxon>
        <taxon>Pseudomonadati</taxon>
        <taxon>Pseudomonadota</taxon>
        <taxon>Alphaproteobacteria</taxon>
        <taxon>Rhodobacterales</taxon>
        <taxon>Roseobacteraceae</taxon>
        <taxon>Sagittula</taxon>
    </lineage>
</organism>
<proteinExistence type="predicted"/>
<dbReference type="EMBL" id="AAYA01000007">
    <property type="protein sequence ID" value="EBA07877.1"/>
    <property type="molecule type" value="Genomic_DNA"/>
</dbReference>
<evidence type="ECO:0000313" key="2">
    <source>
        <dbReference type="Proteomes" id="UP000005713"/>
    </source>
</evidence>
<sequence length="27" mass="2762">MLESLHMAALAGLDWAMVAATDACQAA</sequence>
<reference evidence="1 2" key="1">
    <citation type="submission" date="2006-06" db="EMBL/GenBank/DDBJ databases">
        <authorList>
            <person name="Moran M.A."/>
            <person name="Ferriera S."/>
            <person name="Johnson J."/>
            <person name="Kravitz S."/>
            <person name="Beeson K."/>
            <person name="Sutton G."/>
            <person name="Rogers Y.-H."/>
            <person name="Friedman R."/>
            <person name="Frazier M."/>
            <person name="Venter J.C."/>
        </authorList>
    </citation>
    <scope>NUCLEOTIDE SEQUENCE [LARGE SCALE GENOMIC DNA]</scope>
    <source>
        <strain evidence="1 2">E-37</strain>
    </source>
</reference>